<proteinExistence type="predicted"/>
<dbReference type="AlphaFoldDB" id="A0A916JNK6"/>
<accession>A0A916JNK6</accession>
<keyword evidence="2" id="KW-1185">Reference proteome</keyword>
<dbReference type="KEGG" id="ptan:CRYO30217_01531"/>
<protein>
    <recommendedName>
        <fullName evidence="3">Lipoprotein</fullName>
    </recommendedName>
</protein>
<dbReference type="PROSITE" id="PS51257">
    <property type="entry name" value="PROKAR_LIPOPROTEIN"/>
    <property type="match status" value="1"/>
</dbReference>
<evidence type="ECO:0000313" key="1">
    <source>
        <dbReference type="EMBL" id="CAG5081079.1"/>
    </source>
</evidence>
<evidence type="ECO:0000313" key="2">
    <source>
        <dbReference type="Proteomes" id="UP000683507"/>
    </source>
</evidence>
<gene>
    <name evidence="1" type="ORF">CRYO30217_01531</name>
</gene>
<evidence type="ECO:0008006" key="3">
    <source>
        <dbReference type="Google" id="ProtNLM"/>
    </source>
</evidence>
<dbReference type="EMBL" id="OU015584">
    <property type="protein sequence ID" value="CAG5081079.1"/>
    <property type="molecule type" value="Genomic_DNA"/>
</dbReference>
<name>A0A916JNK6_9FLAO</name>
<organism evidence="1 2">
    <name type="scientific">Parvicella tangerina</name>
    <dbReference type="NCBI Taxonomy" id="2829795"/>
    <lineage>
        <taxon>Bacteria</taxon>
        <taxon>Pseudomonadati</taxon>
        <taxon>Bacteroidota</taxon>
        <taxon>Flavobacteriia</taxon>
        <taxon>Flavobacteriales</taxon>
        <taxon>Parvicellaceae</taxon>
        <taxon>Parvicella</taxon>
    </lineage>
</organism>
<dbReference type="RefSeq" id="WP_258541732.1">
    <property type="nucleotide sequence ID" value="NZ_OU015584.1"/>
</dbReference>
<sequence>MKQLVFSTILAGVLLTSCSGVSSKKGDWSKSDKEKAHKAIAEIDKELSDHYGDQKQDFIDCYLEKVENNYEDFATANADVDGCTKLAEQCSTEISGL</sequence>
<dbReference type="Proteomes" id="UP000683507">
    <property type="component" value="Chromosome"/>
</dbReference>
<reference evidence="1" key="1">
    <citation type="submission" date="2021-04" db="EMBL/GenBank/DDBJ databases">
        <authorList>
            <person name="Rodrigo-Torres L."/>
            <person name="Arahal R. D."/>
            <person name="Lucena T."/>
        </authorList>
    </citation>
    <scope>NUCLEOTIDE SEQUENCE</scope>
    <source>
        <strain evidence="1">AS29M-1</strain>
    </source>
</reference>